<dbReference type="Pfam" id="PF00152">
    <property type="entry name" value="tRNA-synt_2"/>
    <property type="match status" value="1"/>
</dbReference>
<dbReference type="PRINTS" id="PR00982">
    <property type="entry name" value="TRNASYNTHLYS"/>
</dbReference>
<name>A0ABR0KKV7_9EURO</name>
<gene>
    <name evidence="7" type="primary">MSK1</name>
    <name evidence="7" type="ORF">LTR24_001492</name>
</gene>
<reference evidence="7 8" key="1">
    <citation type="submission" date="2023-08" db="EMBL/GenBank/DDBJ databases">
        <title>Black Yeasts Isolated from many extreme environments.</title>
        <authorList>
            <person name="Coleine C."/>
            <person name="Stajich J.E."/>
            <person name="Selbmann L."/>
        </authorList>
    </citation>
    <scope>NUCLEOTIDE SEQUENCE [LARGE SCALE GENOMIC DNA]</scope>
    <source>
        <strain evidence="7 8">CCFEE 5885</strain>
    </source>
</reference>
<dbReference type="Gene3D" id="2.40.50.140">
    <property type="entry name" value="Nucleic acid-binding proteins"/>
    <property type="match status" value="1"/>
</dbReference>
<keyword evidence="2" id="KW-0547">Nucleotide-binding</keyword>
<feature type="region of interest" description="Disordered" evidence="5">
    <location>
        <begin position="629"/>
        <end position="656"/>
    </location>
</feature>
<dbReference type="InterPro" id="IPR004364">
    <property type="entry name" value="Aa-tRNA-synt_II"/>
</dbReference>
<organism evidence="7 8">
    <name type="scientific">Lithohypha guttulata</name>
    <dbReference type="NCBI Taxonomy" id="1690604"/>
    <lineage>
        <taxon>Eukaryota</taxon>
        <taxon>Fungi</taxon>
        <taxon>Dikarya</taxon>
        <taxon>Ascomycota</taxon>
        <taxon>Pezizomycotina</taxon>
        <taxon>Eurotiomycetes</taxon>
        <taxon>Chaetothyriomycetidae</taxon>
        <taxon>Chaetothyriales</taxon>
        <taxon>Trichomeriaceae</taxon>
        <taxon>Lithohypha</taxon>
    </lineage>
</organism>
<evidence type="ECO:0000256" key="3">
    <source>
        <dbReference type="ARBA" id="ARBA00022840"/>
    </source>
</evidence>
<evidence type="ECO:0000256" key="1">
    <source>
        <dbReference type="ARBA" id="ARBA00022598"/>
    </source>
</evidence>
<keyword evidence="8" id="KW-1185">Reference proteome</keyword>
<dbReference type="Proteomes" id="UP001345013">
    <property type="component" value="Unassembled WGS sequence"/>
</dbReference>
<comment type="caution">
    <text evidence="7">The sequence shown here is derived from an EMBL/GenBank/DDBJ whole genome shotgun (WGS) entry which is preliminary data.</text>
</comment>
<dbReference type="Gene3D" id="3.30.930.10">
    <property type="entry name" value="Bira Bifunctional Protein, Domain 2"/>
    <property type="match status" value="1"/>
</dbReference>
<accession>A0ABR0KKV7</accession>
<keyword evidence="1 7" id="KW-0436">Ligase</keyword>
<dbReference type="EC" id="6.1.1.6" evidence="7"/>
<dbReference type="EMBL" id="JAVRRG010000011">
    <property type="protein sequence ID" value="KAK5099091.1"/>
    <property type="molecule type" value="Genomic_DNA"/>
</dbReference>
<keyword evidence="3" id="KW-0067">ATP-binding</keyword>
<proteinExistence type="predicted"/>
<evidence type="ECO:0000256" key="4">
    <source>
        <dbReference type="ARBA" id="ARBA00023146"/>
    </source>
</evidence>
<dbReference type="InterPro" id="IPR045864">
    <property type="entry name" value="aa-tRNA-synth_II/BPL/LPL"/>
</dbReference>
<dbReference type="InterPro" id="IPR006195">
    <property type="entry name" value="aa-tRNA-synth_II"/>
</dbReference>
<dbReference type="PANTHER" id="PTHR42918">
    <property type="entry name" value="LYSYL-TRNA SYNTHETASE"/>
    <property type="match status" value="1"/>
</dbReference>
<sequence>MLLGPRVRELMITANSTIPDIMMPRLAGNCRPRPTTEAPCLRPGAGSCLHRGLCSSLPRPKKHPPFKNYRLSNVSPEVRREELAAAGFIDYPRIERLPTSIASFREQWMDRLKTGETADSEEYTVNGTIYTIRSAGSKLCFVDLVSQPGNVRLQATIQQNRLLTQHAPDNAVRNFTKLIRCGDHISVQGKPYATNSGDLSILATSIPKMLSPCLHSIPTTNPGDASDHATDRHVELLATPSLINTIVARARLTEAMEDFLRSKAFHRVYTPILAASAGGATARPFKTTATEFSDRELALRISPELWLKRLIVGGMDRIFEIGPSFRNEGLDKTHNPEFTTCEFYATNWTLETLITETQAMINDVAKGVEPFNHEFHKSIGKWPGELWPRIDFIPELNKVLGSELPDLSSPSAREDLLRLFEEKSLPIPTTPTLPRLLDKLSSIYIEPYCLHATWIINIPECLSPLAKSFPHSDLPYQRVAARGELFIQGKEVVNCYEEENSPMEQKRKFLDQQRHARLPKEGETPDELDDEAMSIDDDYIRCLEWGLPPTGGWGCGVDRLLMMILGKPNIKDVLTFGNLRAVTRGAEKVSTGVENSARDSYKASKDAEEVSPDMARKVPVVIEAPLKEDVATESGRWTDPERQIEPEGQREDRKLEKKRIQEELEKKFAYFKL</sequence>
<evidence type="ECO:0000313" key="7">
    <source>
        <dbReference type="EMBL" id="KAK5099091.1"/>
    </source>
</evidence>
<dbReference type="InterPro" id="IPR018149">
    <property type="entry name" value="Lys-tRNA-synth_II_C"/>
</dbReference>
<evidence type="ECO:0000256" key="2">
    <source>
        <dbReference type="ARBA" id="ARBA00022741"/>
    </source>
</evidence>
<feature type="domain" description="Aminoacyl-transfer RNA synthetases class-II family profile" evidence="6">
    <location>
        <begin position="249"/>
        <end position="612"/>
    </location>
</feature>
<evidence type="ECO:0000256" key="5">
    <source>
        <dbReference type="SAM" id="MobiDB-lite"/>
    </source>
</evidence>
<evidence type="ECO:0000259" key="6">
    <source>
        <dbReference type="PROSITE" id="PS50862"/>
    </source>
</evidence>
<keyword evidence="4" id="KW-0030">Aminoacyl-tRNA synthetase</keyword>
<dbReference type="PROSITE" id="PS50862">
    <property type="entry name" value="AA_TRNA_LIGASE_II"/>
    <property type="match status" value="1"/>
</dbReference>
<protein>
    <submittedName>
        <fullName evidence="7">Mitochondrial lysine-tRNA synthetase</fullName>
        <ecNumber evidence="7">6.1.1.6</ecNumber>
    </submittedName>
</protein>
<dbReference type="InterPro" id="IPR012340">
    <property type="entry name" value="NA-bd_OB-fold"/>
</dbReference>
<dbReference type="SUPFAM" id="SSF55681">
    <property type="entry name" value="Class II aaRS and biotin synthetases"/>
    <property type="match status" value="1"/>
</dbReference>
<dbReference type="SUPFAM" id="SSF50249">
    <property type="entry name" value="Nucleic acid-binding proteins"/>
    <property type="match status" value="1"/>
</dbReference>
<dbReference type="GO" id="GO:0004824">
    <property type="term" value="F:lysine-tRNA ligase activity"/>
    <property type="evidence" value="ECO:0007669"/>
    <property type="project" value="UniProtKB-EC"/>
</dbReference>
<dbReference type="PANTHER" id="PTHR42918:SF5">
    <property type="entry name" value="LYSINE--TRNA LIGASE, MITOCHONDRIAL"/>
    <property type="match status" value="1"/>
</dbReference>
<evidence type="ECO:0000313" key="8">
    <source>
        <dbReference type="Proteomes" id="UP001345013"/>
    </source>
</evidence>